<dbReference type="PANTHER" id="PTHR13463">
    <property type="entry name" value="PROTEIN C10"/>
    <property type="match status" value="1"/>
</dbReference>
<dbReference type="HOGENOM" id="CLU_144250_0_0_1"/>
<proteinExistence type="inferred from homology"/>
<dbReference type="InterPro" id="IPR026317">
    <property type="entry name" value="P_C10"/>
</dbReference>
<dbReference type="PaxDb" id="55529-EKX51307"/>
<comment type="similarity">
    <text evidence="2">Belongs to the UPF0456 family.</text>
</comment>
<dbReference type="Pfam" id="PF14974">
    <property type="entry name" value="P_C10"/>
    <property type="match status" value="1"/>
</dbReference>
<dbReference type="EMBL" id="JH992976">
    <property type="protein sequence ID" value="EKX51307.1"/>
    <property type="molecule type" value="Genomic_DNA"/>
</dbReference>
<evidence type="ECO:0000313" key="6">
    <source>
        <dbReference type="EnsemblProtists" id="EKX51307"/>
    </source>
</evidence>
<dbReference type="GeneID" id="17307737"/>
<dbReference type="eggNOG" id="ENOG502S2W0">
    <property type="taxonomic scope" value="Eukaryota"/>
</dbReference>
<reference evidence="5 7" key="1">
    <citation type="journal article" date="2012" name="Nature">
        <title>Algal genomes reveal evolutionary mosaicism and the fate of nucleomorphs.</title>
        <authorList>
            <consortium name="DOE Joint Genome Institute"/>
            <person name="Curtis B.A."/>
            <person name="Tanifuji G."/>
            <person name="Burki F."/>
            <person name="Gruber A."/>
            <person name="Irimia M."/>
            <person name="Maruyama S."/>
            <person name="Arias M.C."/>
            <person name="Ball S.G."/>
            <person name="Gile G.H."/>
            <person name="Hirakawa Y."/>
            <person name="Hopkins J.F."/>
            <person name="Kuo A."/>
            <person name="Rensing S.A."/>
            <person name="Schmutz J."/>
            <person name="Symeonidi A."/>
            <person name="Elias M."/>
            <person name="Eveleigh R.J."/>
            <person name="Herman E.K."/>
            <person name="Klute M.J."/>
            <person name="Nakayama T."/>
            <person name="Obornik M."/>
            <person name="Reyes-Prieto A."/>
            <person name="Armbrust E.V."/>
            <person name="Aves S.J."/>
            <person name="Beiko R.G."/>
            <person name="Coutinho P."/>
            <person name="Dacks J.B."/>
            <person name="Durnford D.G."/>
            <person name="Fast N.M."/>
            <person name="Green B.R."/>
            <person name="Grisdale C.J."/>
            <person name="Hempel F."/>
            <person name="Henrissat B."/>
            <person name="Hoppner M.P."/>
            <person name="Ishida K."/>
            <person name="Kim E."/>
            <person name="Koreny L."/>
            <person name="Kroth P.G."/>
            <person name="Liu Y."/>
            <person name="Malik S.B."/>
            <person name="Maier U.G."/>
            <person name="McRose D."/>
            <person name="Mock T."/>
            <person name="Neilson J.A."/>
            <person name="Onodera N.T."/>
            <person name="Poole A.M."/>
            <person name="Pritham E.J."/>
            <person name="Richards T.A."/>
            <person name="Rocap G."/>
            <person name="Roy S.W."/>
            <person name="Sarai C."/>
            <person name="Schaack S."/>
            <person name="Shirato S."/>
            <person name="Slamovits C.H."/>
            <person name="Spencer D.F."/>
            <person name="Suzuki S."/>
            <person name="Worden A.Z."/>
            <person name="Zauner S."/>
            <person name="Barry K."/>
            <person name="Bell C."/>
            <person name="Bharti A.K."/>
            <person name="Crow J.A."/>
            <person name="Grimwood J."/>
            <person name="Kramer R."/>
            <person name="Lindquist E."/>
            <person name="Lucas S."/>
            <person name="Salamov A."/>
            <person name="McFadden G.I."/>
            <person name="Lane C.E."/>
            <person name="Keeling P.J."/>
            <person name="Gray M.W."/>
            <person name="Grigoriev I.V."/>
            <person name="Archibald J.M."/>
        </authorList>
    </citation>
    <scope>NUCLEOTIDE SEQUENCE</scope>
    <source>
        <strain evidence="5 7">CCMP2712</strain>
    </source>
</reference>
<dbReference type="AlphaFoldDB" id="L1JSA2"/>
<keyword evidence="7" id="KW-1185">Reference proteome</keyword>
<evidence type="ECO:0000313" key="7">
    <source>
        <dbReference type="Proteomes" id="UP000011087"/>
    </source>
</evidence>
<reference evidence="7" key="2">
    <citation type="submission" date="2012-11" db="EMBL/GenBank/DDBJ databases">
        <authorList>
            <person name="Kuo A."/>
            <person name="Curtis B.A."/>
            <person name="Tanifuji G."/>
            <person name="Burki F."/>
            <person name="Gruber A."/>
            <person name="Irimia M."/>
            <person name="Maruyama S."/>
            <person name="Arias M.C."/>
            <person name="Ball S.G."/>
            <person name="Gile G.H."/>
            <person name="Hirakawa Y."/>
            <person name="Hopkins J.F."/>
            <person name="Rensing S.A."/>
            <person name="Schmutz J."/>
            <person name="Symeonidi A."/>
            <person name="Elias M."/>
            <person name="Eveleigh R.J."/>
            <person name="Herman E.K."/>
            <person name="Klute M.J."/>
            <person name="Nakayama T."/>
            <person name="Obornik M."/>
            <person name="Reyes-Prieto A."/>
            <person name="Armbrust E.V."/>
            <person name="Aves S.J."/>
            <person name="Beiko R.G."/>
            <person name="Coutinho P."/>
            <person name="Dacks J.B."/>
            <person name="Durnford D.G."/>
            <person name="Fast N.M."/>
            <person name="Green B.R."/>
            <person name="Grisdale C."/>
            <person name="Hempe F."/>
            <person name="Henrissat B."/>
            <person name="Hoppner M.P."/>
            <person name="Ishida K.-I."/>
            <person name="Kim E."/>
            <person name="Koreny L."/>
            <person name="Kroth P.G."/>
            <person name="Liu Y."/>
            <person name="Malik S.-B."/>
            <person name="Maier U.G."/>
            <person name="McRose D."/>
            <person name="Mock T."/>
            <person name="Neilson J.A."/>
            <person name="Onodera N.T."/>
            <person name="Poole A.M."/>
            <person name="Pritham E.J."/>
            <person name="Richards T.A."/>
            <person name="Rocap G."/>
            <person name="Roy S.W."/>
            <person name="Sarai C."/>
            <person name="Schaack S."/>
            <person name="Shirato S."/>
            <person name="Slamovits C.H."/>
            <person name="Spencer D.F."/>
            <person name="Suzuki S."/>
            <person name="Worden A.Z."/>
            <person name="Zauner S."/>
            <person name="Barry K."/>
            <person name="Bell C."/>
            <person name="Bharti A.K."/>
            <person name="Crow J.A."/>
            <person name="Grimwood J."/>
            <person name="Kramer R."/>
            <person name="Lindquist E."/>
            <person name="Lucas S."/>
            <person name="Salamov A."/>
            <person name="McFadden G.I."/>
            <person name="Lane C.E."/>
            <person name="Keeling P.J."/>
            <person name="Gray M.W."/>
            <person name="Grigoriev I.V."/>
            <person name="Archibald J.M."/>
        </authorList>
    </citation>
    <scope>NUCLEOTIDE SEQUENCE</scope>
    <source>
        <strain evidence="7">CCMP2712</strain>
    </source>
</reference>
<dbReference type="KEGG" id="gtt:GUITHDRAFT_151036"/>
<evidence type="ECO:0000313" key="5">
    <source>
        <dbReference type="EMBL" id="EKX51307.1"/>
    </source>
</evidence>
<evidence type="ECO:0000256" key="3">
    <source>
        <dbReference type="ARBA" id="ARBA00020502"/>
    </source>
</evidence>
<dbReference type="PANTHER" id="PTHR13463:SF3">
    <property type="entry name" value="PROTEIN C10"/>
    <property type="match status" value="1"/>
</dbReference>
<sequence>MAEEPAKLSIDQARVAAKEACAIFEQPANAERLLAVQKESAGDIGKFFMMVIPVAVELVGSVIAKYGFEPSQSGAMEFVKELRRYEADGEIKALADNLKTKFMPNMMPAAPVDEMAD</sequence>
<dbReference type="Proteomes" id="UP000011087">
    <property type="component" value="Unassembled WGS sequence"/>
</dbReference>
<dbReference type="OMA" id="GNDMMKM"/>
<accession>L1JSA2</accession>
<dbReference type="GO" id="GO:0005737">
    <property type="term" value="C:cytoplasm"/>
    <property type="evidence" value="ECO:0007669"/>
    <property type="project" value="UniProtKB-SubCell"/>
</dbReference>
<reference evidence="6" key="3">
    <citation type="submission" date="2015-06" db="UniProtKB">
        <authorList>
            <consortium name="EnsemblProtists"/>
        </authorList>
    </citation>
    <scope>IDENTIFICATION</scope>
</reference>
<protein>
    <recommendedName>
        <fullName evidence="3">Protein C10</fullName>
    </recommendedName>
</protein>
<dbReference type="OrthoDB" id="75738at2759"/>
<name>L1JSA2_GUITC</name>
<dbReference type="GO" id="GO:0009791">
    <property type="term" value="P:post-embryonic development"/>
    <property type="evidence" value="ECO:0007669"/>
    <property type="project" value="TreeGrafter"/>
</dbReference>
<comment type="subcellular location">
    <subcellularLocation>
        <location evidence="1">Cytoplasm</location>
    </subcellularLocation>
</comment>
<evidence type="ECO:0000256" key="2">
    <source>
        <dbReference type="ARBA" id="ARBA00007083"/>
    </source>
</evidence>
<organism evidence="5">
    <name type="scientific">Guillardia theta (strain CCMP2712)</name>
    <name type="common">Cryptophyte</name>
    <dbReference type="NCBI Taxonomy" id="905079"/>
    <lineage>
        <taxon>Eukaryota</taxon>
        <taxon>Cryptophyceae</taxon>
        <taxon>Pyrenomonadales</taxon>
        <taxon>Geminigeraceae</taxon>
        <taxon>Guillardia</taxon>
    </lineage>
</organism>
<evidence type="ECO:0000256" key="1">
    <source>
        <dbReference type="ARBA" id="ARBA00004496"/>
    </source>
</evidence>
<evidence type="ECO:0000256" key="4">
    <source>
        <dbReference type="ARBA" id="ARBA00022490"/>
    </source>
</evidence>
<dbReference type="RefSeq" id="XP_005838287.1">
    <property type="nucleotide sequence ID" value="XM_005838230.1"/>
</dbReference>
<dbReference type="EnsemblProtists" id="EKX51307">
    <property type="protein sequence ID" value="EKX51307"/>
    <property type="gene ID" value="GUITHDRAFT_151036"/>
</dbReference>
<gene>
    <name evidence="5" type="ORF">GUITHDRAFT_151036</name>
</gene>
<keyword evidence="4" id="KW-0963">Cytoplasm</keyword>